<dbReference type="PANTHER" id="PTHR48019">
    <property type="entry name" value="SERUM RESPONSE FACTOR HOMOLOG"/>
    <property type="match status" value="1"/>
</dbReference>
<dbReference type="EMBL" id="KP407155">
    <property type="protein sequence ID" value="AKH61962.1"/>
    <property type="molecule type" value="mRNA"/>
</dbReference>
<dbReference type="Pfam" id="PF00319">
    <property type="entry name" value="SRF-TF"/>
    <property type="match status" value="1"/>
</dbReference>
<dbReference type="FunFam" id="3.40.1810.10:FF:000012">
    <property type="entry name" value="MADS-box protein SOC1"/>
    <property type="match status" value="1"/>
</dbReference>
<feature type="domain" description="MADS-box" evidence="9">
    <location>
        <begin position="1"/>
        <end position="61"/>
    </location>
</feature>
<keyword evidence="3" id="KW-0287">Flowering</keyword>
<gene>
    <name evidence="11" type="primary">SOC1i</name>
</gene>
<dbReference type="GO" id="GO:0005634">
    <property type="term" value="C:nucleus"/>
    <property type="evidence" value="ECO:0007669"/>
    <property type="project" value="UniProtKB-SubCell"/>
</dbReference>
<reference evidence="11" key="1">
    <citation type="journal article" date="2015" name="J. Exp. Bot.">
        <title>Functional and expression analyses of kiwifruit SOC1-like genes suggest that they may not have a role in the transition to flowering but may affect the duration of dormancy.</title>
        <authorList>
            <person name="Voogd C."/>
            <person name="Wang T."/>
            <person name="Varkonyi-Gasic E."/>
        </authorList>
    </citation>
    <scope>NUCLEOTIDE SEQUENCE</scope>
</reference>
<sequence>MVRGKTQMRRIENATSRQVTFSKRRNGLLKKAFELSVLCDAEVALVVFSPRGKLYEFASSSMQETIQRYQRRMKDVQTDKTLVEQNMQHLKHEAADMAKRIELLEVTKRKLLGEGLGSCTFEELQQIEHQLERSVSSVREKKMQVFKEQIEKLKQKEKALAAENAILCGKCLHPRKESNEERQKEPCPESTENSDVEIELFIGPPAGRINRAPQK</sequence>
<evidence type="ECO:0000256" key="5">
    <source>
        <dbReference type="ARBA" id="ARBA00023163"/>
    </source>
</evidence>
<dbReference type="PROSITE" id="PS50066">
    <property type="entry name" value="MADS_BOX_2"/>
    <property type="match status" value="1"/>
</dbReference>
<keyword evidence="6" id="KW-0539">Nucleus</keyword>
<evidence type="ECO:0000256" key="2">
    <source>
        <dbReference type="ARBA" id="ARBA00023015"/>
    </source>
</evidence>
<evidence type="ECO:0000259" key="10">
    <source>
        <dbReference type="PROSITE" id="PS51297"/>
    </source>
</evidence>
<evidence type="ECO:0000256" key="8">
    <source>
        <dbReference type="SAM" id="MobiDB-lite"/>
    </source>
</evidence>
<evidence type="ECO:0000256" key="6">
    <source>
        <dbReference type="ARBA" id="ARBA00023242"/>
    </source>
</evidence>
<dbReference type="Pfam" id="PF01486">
    <property type="entry name" value="K-box"/>
    <property type="match status" value="1"/>
</dbReference>
<feature type="compositionally biased region" description="Basic and acidic residues" evidence="8">
    <location>
        <begin position="174"/>
        <end position="187"/>
    </location>
</feature>
<feature type="coiled-coil region" evidence="7">
    <location>
        <begin position="59"/>
        <end position="107"/>
    </location>
</feature>
<dbReference type="SMART" id="SM00432">
    <property type="entry name" value="MADS"/>
    <property type="match status" value="1"/>
</dbReference>
<accession>A0A0F7LJG6</accession>
<dbReference type="GO" id="GO:0009908">
    <property type="term" value="P:flower development"/>
    <property type="evidence" value="ECO:0007669"/>
    <property type="project" value="UniProtKB-KW"/>
</dbReference>
<evidence type="ECO:0000313" key="11">
    <source>
        <dbReference type="EMBL" id="AKH61962.1"/>
    </source>
</evidence>
<dbReference type="GO" id="GO:0045944">
    <property type="term" value="P:positive regulation of transcription by RNA polymerase II"/>
    <property type="evidence" value="ECO:0007669"/>
    <property type="project" value="InterPro"/>
</dbReference>
<dbReference type="PROSITE" id="PS51297">
    <property type="entry name" value="K_BOX"/>
    <property type="match status" value="1"/>
</dbReference>
<dbReference type="AlphaFoldDB" id="A0A0F7LJG6"/>
<dbReference type="InterPro" id="IPR050142">
    <property type="entry name" value="MADS-box/MEF2_TF"/>
</dbReference>
<keyword evidence="5" id="KW-0804">Transcription</keyword>
<dbReference type="PROSITE" id="PS00350">
    <property type="entry name" value="MADS_BOX_1"/>
    <property type="match status" value="1"/>
</dbReference>
<dbReference type="InterPro" id="IPR002487">
    <property type="entry name" value="TF_Kbox"/>
</dbReference>
<evidence type="ECO:0000256" key="7">
    <source>
        <dbReference type="SAM" id="Coils"/>
    </source>
</evidence>
<evidence type="ECO:0000256" key="1">
    <source>
        <dbReference type="ARBA" id="ARBA00004123"/>
    </source>
</evidence>
<evidence type="ECO:0000259" key="9">
    <source>
        <dbReference type="PROSITE" id="PS50066"/>
    </source>
</evidence>
<comment type="subcellular location">
    <subcellularLocation>
        <location evidence="1">Nucleus</location>
    </subcellularLocation>
</comment>
<dbReference type="GO" id="GO:0050793">
    <property type="term" value="P:regulation of developmental process"/>
    <property type="evidence" value="ECO:0007669"/>
    <property type="project" value="UniProtKB-ARBA"/>
</dbReference>
<evidence type="ECO:0000256" key="3">
    <source>
        <dbReference type="ARBA" id="ARBA00023089"/>
    </source>
</evidence>
<proteinExistence type="evidence at transcript level"/>
<dbReference type="Gene3D" id="3.40.1810.10">
    <property type="entry name" value="Transcription factor, MADS-box"/>
    <property type="match status" value="1"/>
</dbReference>
<dbReference type="GO" id="GO:0000977">
    <property type="term" value="F:RNA polymerase II transcription regulatory region sequence-specific DNA binding"/>
    <property type="evidence" value="ECO:0007669"/>
    <property type="project" value="InterPro"/>
</dbReference>
<dbReference type="InterPro" id="IPR036879">
    <property type="entry name" value="TF_MADSbox_sf"/>
</dbReference>
<evidence type="ECO:0000256" key="4">
    <source>
        <dbReference type="ARBA" id="ARBA00023125"/>
    </source>
</evidence>
<keyword evidence="4" id="KW-0238">DNA-binding</keyword>
<name>A0A0F7LJG6_ACTCH</name>
<dbReference type="CDD" id="cd00265">
    <property type="entry name" value="MADS_MEF2_like"/>
    <property type="match status" value="1"/>
</dbReference>
<dbReference type="PRINTS" id="PR00404">
    <property type="entry name" value="MADSDOMAIN"/>
</dbReference>
<feature type="domain" description="K-box" evidence="10">
    <location>
        <begin position="87"/>
        <end position="177"/>
    </location>
</feature>
<organism evidence="11">
    <name type="scientific">Actinidia chinensis</name>
    <name type="common">Kiwi</name>
    <name type="synonym">Yangtao</name>
    <dbReference type="NCBI Taxonomy" id="3625"/>
    <lineage>
        <taxon>Eukaryota</taxon>
        <taxon>Viridiplantae</taxon>
        <taxon>Streptophyta</taxon>
        <taxon>Embryophyta</taxon>
        <taxon>Tracheophyta</taxon>
        <taxon>Spermatophyta</taxon>
        <taxon>Magnoliopsida</taxon>
        <taxon>eudicotyledons</taxon>
        <taxon>Gunneridae</taxon>
        <taxon>Pentapetalae</taxon>
        <taxon>asterids</taxon>
        <taxon>Ericales</taxon>
        <taxon>Actinidiaceae</taxon>
        <taxon>Actinidia</taxon>
    </lineage>
</organism>
<dbReference type="InterPro" id="IPR002100">
    <property type="entry name" value="TF_MADSbox"/>
</dbReference>
<feature type="region of interest" description="Disordered" evidence="8">
    <location>
        <begin position="174"/>
        <end position="215"/>
    </location>
</feature>
<dbReference type="GO" id="GO:0046983">
    <property type="term" value="F:protein dimerization activity"/>
    <property type="evidence" value="ECO:0007669"/>
    <property type="project" value="InterPro"/>
</dbReference>
<dbReference type="GO" id="GO:0003700">
    <property type="term" value="F:DNA-binding transcription factor activity"/>
    <property type="evidence" value="ECO:0007669"/>
    <property type="project" value="InterPro"/>
</dbReference>
<protein>
    <submittedName>
        <fullName evidence="11">SOC1i</fullName>
    </submittedName>
</protein>
<dbReference type="InterPro" id="IPR033896">
    <property type="entry name" value="MEF2-like_N"/>
</dbReference>
<keyword evidence="7" id="KW-0175">Coiled coil</keyword>
<dbReference type="SUPFAM" id="SSF55455">
    <property type="entry name" value="SRF-like"/>
    <property type="match status" value="1"/>
</dbReference>
<keyword evidence="2" id="KW-0805">Transcription regulation</keyword>